<comment type="caution">
    <text evidence="1">The sequence shown here is derived from an EMBL/GenBank/DDBJ whole genome shotgun (WGS) entry which is preliminary data.</text>
</comment>
<dbReference type="AlphaFoldDB" id="A0A2V1K009"/>
<keyword evidence="1" id="KW-0378">Hydrolase</keyword>
<dbReference type="SUPFAM" id="SSF53474">
    <property type="entry name" value="alpha/beta-Hydrolases"/>
    <property type="match status" value="1"/>
</dbReference>
<protein>
    <submittedName>
        <fullName evidence="1">Hydrolase</fullName>
    </submittedName>
</protein>
<evidence type="ECO:0000313" key="2">
    <source>
        <dbReference type="Proteomes" id="UP000245212"/>
    </source>
</evidence>
<evidence type="ECO:0000313" key="1">
    <source>
        <dbReference type="EMBL" id="PWF21063.1"/>
    </source>
</evidence>
<dbReference type="GO" id="GO:0016787">
    <property type="term" value="F:hydrolase activity"/>
    <property type="evidence" value="ECO:0007669"/>
    <property type="project" value="UniProtKB-KW"/>
</dbReference>
<reference evidence="2" key="1">
    <citation type="submission" date="2018-05" db="EMBL/GenBank/DDBJ databases">
        <authorList>
            <person name="Li Y."/>
        </authorList>
    </citation>
    <scope>NUCLEOTIDE SEQUENCE [LARGE SCALE GENOMIC DNA]</scope>
    <source>
        <strain evidence="2">3d-2-2</strain>
    </source>
</reference>
<keyword evidence="2" id="KW-1185">Reference proteome</keyword>
<dbReference type="RefSeq" id="WP_109063157.1">
    <property type="nucleotide sequence ID" value="NZ_QETA01000009.1"/>
</dbReference>
<gene>
    <name evidence="1" type="ORF">DD235_16195</name>
</gene>
<name>A0A2V1K009_9BURK</name>
<accession>A0A2V1K009</accession>
<dbReference type="Gene3D" id="3.40.50.1820">
    <property type="entry name" value="alpha/beta hydrolase"/>
    <property type="match status" value="1"/>
</dbReference>
<dbReference type="Proteomes" id="UP000245212">
    <property type="component" value="Unassembled WGS sequence"/>
</dbReference>
<organism evidence="1 2">
    <name type="scientific">Corticimicrobacter populi</name>
    <dbReference type="NCBI Taxonomy" id="2175229"/>
    <lineage>
        <taxon>Bacteria</taxon>
        <taxon>Pseudomonadati</taxon>
        <taxon>Pseudomonadota</taxon>
        <taxon>Betaproteobacteria</taxon>
        <taxon>Burkholderiales</taxon>
        <taxon>Alcaligenaceae</taxon>
        <taxon>Corticimicrobacter</taxon>
    </lineage>
</organism>
<sequence>MTDTAAQPVDAQHTFGQKRARAIYDLGHSTIFSARSDARFAYCTYVPPQLDLATNPPELVVVMHGTGRAFTEYRNAFASFARWNNCIILCPLFPVGVNGDGNRDGFKQLREGEIRYDDILLDMVAEVGEKFGCTFPRFALFGYSGGGQFANRFCLLHPTRLWAVSIGAPGSVTLLDPSQDWWVGTRDMHQRFGTTLDLDALRALPVHMIVGKADIETWEITHKEGGKFFMPGANDAGKTRPERLQSLRHSFEQAGVQVHFDILDNVPHNGQACVEPVQDFFAQVLRQMRQPGSV</sequence>
<dbReference type="EMBL" id="QETA01000009">
    <property type="protein sequence ID" value="PWF21063.1"/>
    <property type="molecule type" value="Genomic_DNA"/>
</dbReference>
<proteinExistence type="predicted"/>
<dbReference type="InterPro" id="IPR029058">
    <property type="entry name" value="AB_hydrolase_fold"/>
</dbReference>